<evidence type="ECO:0000259" key="2">
    <source>
        <dbReference type="Pfam" id="PF00582"/>
    </source>
</evidence>
<accession>A0A3A6PLL5</accession>
<dbReference type="EMBL" id="QKNY01000018">
    <property type="protein sequence ID" value="RJX42297.1"/>
    <property type="molecule type" value="Genomic_DNA"/>
</dbReference>
<name>A0A3A6PLL5_9EURY</name>
<dbReference type="PRINTS" id="PR01438">
    <property type="entry name" value="UNVRSLSTRESS"/>
</dbReference>
<reference evidence="3 4" key="1">
    <citation type="submission" date="2018-06" db="EMBL/GenBank/DDBJ databases">
        <title>Halonotius sp. F13-13 a new haloarchaeeon isolated from a solar saltern from Isla Cristina, Huelva, Spain.</title>
        <authorList>
            <person name="Duran-Viseras A."/>
            <person name="Sanchez-Porro C."/>
            <person name="Ventosa A."/>
        </authorList>
    </citation>
    <scope>NUCLEOTIDE SEQUENCE [LARGE SCALE GENOMIC DNA]</scope>
    <source>
        <strain evidence="3 4">F13-13</strain>
    </source>
</reference>
<keyword evidence="4" id="KW-1185">Reference proteome</keyword>
<dbReference type="Pfam" id="PF00582">
    <property type="entry name" value="Usp"/>
    <property type="match status" value="1"/>
</dbReference>
<dbReference type="AlphaFoldDB" id="A0A3A6PLL5"/>
<organism evidence="3 4">
    <name type="scientific">Halonotius aquaticus</name>
    <dbReference type="NCBI Taxonomy" id="2216978"/>
    <lineage>
        <taxon>Archaea</taxon>
        <taxon>Methanobacteriati</taxon>
        <taxon>Methanobacteriota</taxon>
        <taxon>Stenosarchaea group</taxon>
        <taxon>Halobacteria</taxon>
        <taxon>Halobacteriales</taxon>
        <taxon>Haloferacaceae</taxon>
        <taxon>Halonotius</taxon>
    </lineage>
</organism>
<dbReference type="Gene3D" id="3.40.50.620">
    <property type="entry name" value="HUPs"/>
    <property type="match status" value="1"/>
</dbReference>
<dbReference type="PANTHER" id="PTHR46268:SF24">
    <property type="entry name" value="UNIVERSAL STRESS PROTEIN"/>
    <property type="match status" value="1"/>
</dbReference>
<dbReference type="RefSeq" id="WP_120103606.1">
    <property type="nucleotide sequence ID" value="NZ_QKNY01000018.1"/>
</dbReference>
<dbReference type="PANTHER" id="PTHR46268">
    <property type="entry name" value="STRESS RESPONSE PROTEIN NHAX"/>
    <property type="match status" value="1"/>
</dbReference>
<evidence type="ECO:0000313" key="3">
    <source>
        <dbReference type="EMBL" id="RJX42297.1"/>
    </source>
</evidence>
<comment type="caution">
    <text evidence="3">The sequence shown here is derived from an EMBL/GenBank/DDBJ whole genome shotgun (WGS) entry which is preliminary data.</text>
</comment>
<dbReference type="InterPro" id="IPR014729">
    <property type="entry name" value="Rossmann-like_a/b/a_fold"/>
</dbReference>
<feature type="domain" description="UspA" evidence="2">
    <location>
        <begin position="1"/>
        <end position="139"/>
    </location>
</feature>
<gene>
    <name evidence="3" type="ORF">DM826_11685</name>
</gene>
<dbReference type="InterPro" id="IPR006015">
    <property type="entry name" value="Universal_stress_UspA"/>
</dbReference>
<dbReference type="SUPFAM" id="SSF52402">
    <property type="entry name" value="Adenine nucleotide alpha hydrolases-like"/>
    <property type="match status" value="1"/>
</dbReference>
<protein>
    <submittedName>
        <fullName evidence="3">Universal stress protein</fullName>
    </submittedName>
</protein>
<dbReference type="OrthoDB" id="105697at2157"/>
<evidence type="ECO:0000313" key="4">
    <source>
        <dbReference type="Proteomes" id="UP000276588"/>
    </source>
</evidence>
<sequence length="139" mass="14472">MVSRVLVPMDDSEMADAALEFALSAFPSAAVTVLHVAGGPTSYMGEAMSLAVADDVDAAVADRAEPVFERARAIADDADREITTEIELGSPAKTIINHAEGFDLVVIGSHSSNLASRLLLGNVAETVARNAPVPVTIVR</sequence>
<proteinExistence type="inferred from homology"/>
<evidence type="ECO:0000256" key="1">
    <source>
        <dbReference type="ARBA" id="ARBA00008791"/>
    </source>
</evidence>
<comment type="similarity">
    <text evidence="1">Belongs to the universal stress protein A family.</text>
</comment>
<dbReference type="CDD" id="cd00293">
    <property type="entry name" value="USP-like"/>
    <property type="match status" value="1"/>
</dbReference>
<dbReference type="InterPro" id="IPR006016">
    <property type="entry name" value="UspA"/>
</dbReference>
<dbReference type="Proteomes" id="UP000276588">
    <property type="component" value="Unassembled WGS sequence"/>
</dbReference>